<sequence>MKIHVIACPNCKQADCLEKDKEFESNKTFECECGEEFILDEAETIELERK</sequence>
<evidence type="ECO:0000313" key="2">
    <source>
        <dbReference type="Proteomes" id="UP001400965"/>
    </source>
</evidence>
<dbReference type="Proteomes" id="UP001400965">
    <property type="component" value="Unassembled WGS sequence"/>
</dbReference>
<protein>
    <recommendedName>
        <fullName evidence="3">Trm112 family protein</fullName>
    </recommendedName>
</protein>
<dbReference type="EMBL" id="BAAACP010000020">
    <property type="protein sequence ID" value="GAA0865945.1"/>
    <property type="molecule type" value="Genomic_DNA"/>
</dbReference>
<accession>A0ABN1MA47</accession>
<evidence type="ECO:0000313" key="1">
    <source>
        <dbReference type="EMBL" id="GAA0865945.1"/>
    </source>
</evidence>
<keyword evidence="2" id="KW-1185">Reference proteome</keyword>
<gene>
    <name evidence="1" type="ORF">GCM10008917_25430</name>
</gene>
<proteinExistence type="predicted"/>
<name>A0ABN1MA47_9FIRM</name>
<dbReference type="RefSeq" id="WP_346046614.1">
    <property type="nucleotide sequence ID" value="NZ_BAAACP010000020.1"/>
</dbReference>
<organism evidence="1 2">
    <name type="scientific">Paraclostridium tenue</name>
    <dbReference type="NCBI Taxonomy" id="1737"/>
    <lineage>
        <taxon>Bacteria</taxon>
        <taxon>Bacillati</taxon>
        <taxon>Bacillota</taxon>
        <taxon>Clostridia</taxon>
        <taxon>Peptostreptococcales</taxon>
        <taxon>Peptostreptococcaceae</taxon>
        <taxon>Paraclostridium</taxon>
    </lineage>
</organism>
<evidence type="ECO:0008006" key="3">
    <source>
        <dbReference type="Google" id="ProtNLM"/>
    </source>
</evidence>
<reference evidence="1 2" key="1">
    <citation type="journal article" date="2019" name="Int. J. Syst. Evol. Microbiol.">
        <title>The Global Catalogue of Microorganisms (GCM) 10K type strain sequencing project: providing services to taxonomists for standard genome sequencing and annotation.</title>
        <authorList>
            <consortium name="The Broad Institute Genomics Platform"/>
            <consortium name="The Broad Institute Genome Sequencing Center for Infectious Disease"/>
            <person name="Wu L."/>
            <person name="Ma J."/>
        </authorList>
    </citation>
    <scope>NUCLEOTIDE SEQUENCE [LARGE SCALE GENOMIC DNA]</scope>
    <source>
        <strain evidence="1 2">JCM 6486</strain>
    </source>
</reference>
<comment type="caution">
    <text evidence="1">The sequence shown here is derived from an EMBL/GenBank/DDBJ whole genome shotgun (WGS) entry which is preliminary data.</text>
</comment>